<accession>I3CKH1</accession>
<dbReference type="InterPro" id="IPR003593">
    <property type="entry name" value="AAA+_ATPase"/>
</dbReference>
<evidence type="ECO:0000256" key="4">
    <source>
        <dbReference type="ARBA" id="ARBA00022840"/>
    </source>
</evidence>
<evidence type="ECO:0000256" key="1">
    <source>
        <dbReference type="ARBA" id="ARBA00005417"/>
    </source>
</evidence>
<dbReference type="GO" id="GO:0016887">
    <property type="term" value="F:ATP hydrolysis activity"/>
    <property type="evidence" value="ECO:0007669"/>
    <property type="project" value="InterPro"/>
</dbReference>
<dbReference type="OrthoDB" id="5560252at2"/>
<evidence type="ECO:0000256" key="2">
    <source>
        <dbReference type="ARBA" id="ARBA00022448"/>
    </source>
</evidence>
<protein>
    <submittedName>
        <fullName evidence="6">ABC-type multidrug transport system, ATPase component</fullName>
    </submittedName>
</protein>
<dbReference type="EMBL" id="JH600070">
    <property type="protein sequence ID" value="EIJ44114.1"/>
    <property type="molecule type" value="Genomic_DNA"/>
</dbReference>
<dbReference type="SUPFAM" id="SSF52540">
    <property type="entry name" value="P-loop containing nucleoside triphosphate hydrolases"/>
    <property type="match status" value="1"/>
</dbReference>
<keyword evidence="4" id="KW-0067">ATP-binding</keyword>
<comment type="similarity">
    <text evidence="1">Belongs to the ABC transporter superfamily.</text>
</comment>
<dbReference type="AlphaFoldDB" id="I3CKH1"/>
<dbReference type="Gene3D" id="3.40.50.300">
    <property type="entry name" value="P-loop containing nucleotide triphosphate hydrolases"/>
    <property type="match status" value="1"/>
</dbReference>
<dbReference type="SMART" id="SM00382">
    <property type="entry name" value="AAA"/>
    <property type="match status" value="1"/>
</dbReference>
<feature type="domain" description="ABC transporter" evidence="5">
    <location>
        <begin position="10"/>
        <end position="239"/>
    </location>
</feature>
<evidence type="ECO:0000259" key="5">
    <source>
        <dbReference type="PROSITE" id="PS50893"/>
    </source>
</evidence>
<keyword evidence="3" id="KW-0547">Nucleotide-binding</keyword>
<dbReference type="HOGENOM" id="CLU_000604_1_2_6"/>
<keyword evidence="7" id="KW-1185">Reference proteome</keyword>
<evidence type="ECO:0000313" key="7">
    <source>
        <dbReference type="Proteomes" id="UP000005744"/>
    </source>
</evidence>
<dbReference type="PROSITE" id="PS50893">
    <property type="entry name" value="ABC_TRANSPORTER_2"/>
    <property type="match status" value="1"/>
</dbReference>
<keyword evidence="2" id="KW-0813">Transport</keyword>
<dbReference type="PANTHER" id="PTHR43335">
    <property type="entry name" value="ABC TRANSPORTER, ATP-BINDING PROTEIN"/>
    <property type="match status" value="1"/>
</dbReference>
<sequence>MINSPDIPLLKVKALSRYYGHVQAVNNLNFTAQRGQILGFLGVNGAGKSTTMQMLTGTLAPSAGSIQIGGYDLIEQPLQAKQLIGYLPENPPLYKDMRVSEFLHFCAQLRHVPTAQRTQAIQTALIDCGLLTVKNHVIAHLSKGYQQRVGIAQAILHNPALIVLDEPTVGLDPIQIQEIRNLIRQLGEKHCVILSTHILSEVQALCSHVQIIHQGKLILTETIEGLLARIQTHYLQVGLRNPPTLMVLEKLTGVKHVEMIDTQHFKIYYDMESNPAESLVIQAVAKGWSLFELIPEKQTLEQVFIHLTRGQDGQTKPQAEQAY</sequence>
<dbReference type="RefSeq" id="WP_002691895.1">
    <property type="nucleotide sequence ID" value="NZ_JH600070.1"/>
</dbReference>
<dbReference type="Pfam" id="PF00005">
    <property type="entry name" value="ABC_tran"/>
    <property type="match status" value="1"/>
</dbReference>
<dbReference type="eggNOG" id="COG1131">
    <property type="taxonomic scope" value="Bacteria"/>
</dbReference>
<evidence type="ECO:0000313" key="6">
    <source>
        <dbReference type="EMBL" id="EIJ44114.1"/>
    </source>
</evidence>
<proteinExistence type="inferred from homology"/>
<reference evidence="6 7" key="1">
    <citation type="submission" date="2011-11" db="EMBL/GenBank/DDBJ databases">
        <title>Improved High-Quality Draft sequence of Beggiatoa alba B18lD.</title>
        <authorList>
            <consortium name="US DOE Joint Genome Institute"/>
            <person name="Lucas S."/>
            <person name="Han J."/>
            <person name="Lapidus A."/>
            <person name="Cheng J.-F."/>
            <person name="Goodwin L."/>
            <person name="Pitluck S."/>
            <person name="Peters L."/>
            <person name="Mikhailova N."/>
            <person name="Held B."/>
            <person name="Detter J.C."/>
            <person name="Han C."/>
            <person name="Tapia R."/>
            <person name="Land M."/>
            <person name="Hauser L."/>
            <person name="Kyrpides N."/>
            <person name="Ivanova N."/>
            <person name="Pagani I."/>
            <person name="Samuel K."/>
            <person name="Teske A."/>
            <person name="Mueller J."/>
            <person name="Woyke T."/>
        </authorList>
    </citation>
    <scope>NUCLEOTIDE SEQUENCE [LARGE SCALE GENOMIC DNA]</scope>
    <source>
        <strain evidence="6 7">B18LD</strain>
    </source>
</reference>
<dbReference type="STRING" id="395493.BegalDRAFT_3295"/>
<organism evidence="6 7">
    <name type="scientific">Beggiatoa alba B18LD</name>
    <dbReference type="NCBI Taxonomy" id="395493"/>
    <lineage>
        <taxon>Bacteria</taxon>
        <taxon>Pseudomonadati</taxon>
        <taxon>Pseudomonadota</taxon>
        <taxon>Gammaproteobacteria</taxon>
        <taxon>Thiotrichales</taxon>
        <taxon>Thiotrichaceae</taxon>
        <taxon>Beggiatoa</taxon>
    </lineage>
</organism>
<dbReference type="Proteomes" id="UP000005744">
    <property type="component" value="Unassembled WGS sequence"/>
</dbReference>
<dbReference type="InterPro" id="IPR027417">
    <property type="entry name" value="P-loop_NTPase"/>
</dbReference>
<dbReference type="CDD" id="cd03230">
    <property type="entry name" value="ABC_DR_subfamily_A"/>
    <property type="match status" value="1"/>
</dbReference>
<gene>
    <name evidence="6" type="ORF">BegalDRAFT_3295</name>
</gene>
<evidence type="ECO:0000256" key="3">
    <source>
        <dbReference type="ARBA" id="ARBA00022741"/>
    </source>
</evidence>
<dbReference type="InterPro" id="IPR003439">
    <property type="entry name" value="ABC_transporter-like_ATP-bd"/>
</dbReference>
<name>I3CKH1_9GAMM</name>
<dbReference type="GO" id="GO:0005524">
    <property type="term" value="F:ATP binding"/>
    <property type="evidence" value="ECO:0007669"/>
    <property type="project" value="UniProtKB-KW"/>
</dbReference>